<keyword evidence="7" id="KW-0479">Metal-binding</keyword>
<keyword evidence="10" id="KW-0472">Membrane</keyword>
<comment type="similarity">
    <text evidence="3">Belongs to the RBT5 family.</text>
</comment>
<evidence type="ECO:0000256" key="7">
    <source>
        <dbReference type="ARBA" id="ARBA00022723"/>
    </source>
</evidence>
<evidence type="ECO:0000256" key="5">
    <source>
        <dbReference type="ARBA" id="ARBA00022525"/>
    </source>
</evidence>
<keyword evidence="4" id="KW-1003">Cell membrane</keyword>
<evidence type="ECO:0000256" key="11">
    <source>
        <dbReference type="ARBA" id="ARBA00023157"/>
    </source>
</evidence>
<reference evidence="17" key="2">
    <citation type="submission" date="2015-01" db="EMBL/GenBank/DDBJ databases">
        <title>Evolutionary Origins and Diversification of the Mycorrhizal Mutualists.</title>
        <authorList>
            <consortium name="DOE Joint Genome Institute"/>
            <consortium name="Mycorrhizal Genomics Consortium"/>
            <person name="Kohler A."/>
            <person name="Kuo A."/>
            <person name="Nagy L.G."/>
            <person name="Floudas D."/>
            <person name="Copeland A."/>
            <person name="Barry K.W."/>
            <person name="Cichocki N."/>
            <person name="Veneault-Fourrey C."/>
            <person name="LaButti K."/>
            <person name="Lindquist E.A."/>
            <person name="Lipzen A."/>
            <person name="Lundell T."/>
            <person name="Morin E."/>
            <person name="Murat C."/>
            <person name="Riley R."/>
            <person name="Ohm R."/>
            <person name="Sun H."/>
            <person name="Tunlid A."/>
            <person name="Henrissat B."/>
            <person name="Grigoriev I.V."/>
            <person name="Hibbett D.S."/>
            <person name="Martin F."/>
        </authorList>
    </citation>
    <scope>NUCLEOTIDE SEQUENCE [LARGE SCALE GENOMIC DNA]</scope>
    <source>
        <strain evidence="17">MUT 4182</strain>
    </source>
</reference>
<dbReference type="GO" id="GO:0005886">
    <property type="term" value="C:plasma membrane"/>
    <property type="evidence" value="ECO:0007669"/>
    <property type="project" value="UniProtKB-SubCell"/>
</dbReference>
<keyword evidence="6" id="KW-0349">Heme</keyword>
<evidence type="ECO:0000256" key="14">
    <source>
        <dbReference type="SAM" id="SignalP"/>
    </source>
</evidence>
<evidence type="ECO:0000313" key="16">
    <source>
        <dbReference type="EMBL" id="KIO24121.1"/>
    </source>
</evidence>
<dbReference type="GO" id="GO:0005576">
    <property type="term" value="C:extracellular region"/>
    <property type="evidence" value="ECO:0007669"/>
    <property type="project" value="UniProtKB-SubCell"/>
</dbReference>
<evidence type="ECO:0000256" key="1">
    <source>
        <dbReference type="ARBA" id="ARBA00004609"/>
    </source>
</evidence>
<dbReference type="EMBL" id="KN823068">
    <property type="protein sequence ID" value="KIO24121.1"/>
    <property type="molecule type" value="Genomic_DNA"/>
</dbReference>
<dbReference type="STRING" id="1051891.A0A0C3QE77"/>
<comment type="subcellular location">
    <subcellularLocation>
        <location evidence="1">Cell membrane</location>
        <topology evidence="1">Lipid-anchor</topology>
        <topology evidence="1">GPI-anchor</topology>
    </subcellularLocation>
    <subcellularLocation>
        <location evidence="2">Secreted</location>
    </subcellularLocation>
</comment>
<dbReference type="GO" id="GO:0046872">
    <property type="term" value="F:metal ion binding"/>
    <property type="evidence" value="ECO:0007669"/>
    <property type="project" value="UniProtKB-KW"/>
</dbReference>
<proteinExistence type="inferred from homology"/>
<dbReference type="Pfam" id="PF05730">
    <property type="entry name" value="CFEM"/>
    <property type="match status" value="2"/>
</dbReference>
<evidence type="ECO:0000256" key="2">
    <source>
        <dbReference type="ARBA" id="ARBA00004613"/>
    </source>
</evidence>
<feature type="signal peptide" evidence="14">
    <location>
        <begin position="1"/>
        <end position="17"/>
    </location>
</feature>
<dbReference type="OrthoDB" id="3065412at2759"/>
<dbReference type="PANTHER" id="PTHR37928">
    <property type="entry name" value="CFEM DOMAIN PROTEIN (AFU_ORTHOLOGUE AFUA_6G14090)"/>
    <property type="match status" value="1"/>
</dbReference>
<feature type="chain" id="PRO_5002168769" description="CFEM domain-containing protein" evidence="14">
    <location>
        <begin position="18"/>
        <end position="174"/>
    </location>
</feature>
<keyword evidence="8 14" id="KW-0732">Signal</keyword>
<evidence type="ECO:0000313" key="17">
    <source>
        <dbReference type="Proteomes" id="UP000054248"/>
    </source>
</evidence>
<keyword evidence="5" id="KW-0964">Secreted</keyword>
<evidence type="ECO:0000256" key="13">
    <source>
        <dbReference type="ARBA" id="ARBA00023288"/>
    </source>
</evidence>
<evidence type="ECO:0000256" key="6">
    <source>
        <dbReference type="ARBA" id="ARBA00022617"/>
    </source>
</evidence>
<dbReference type="PANTHER" id="PTHR37928:SF2">
    <property type="entry name" value="GPI ANCHORED CFEM DOMAIN PROTEIN (AFU_ORTHOLOGUE AFUA_6G10580)"/>
    <property type="match status" value="1"/>
</dbReference>
<accession>A0A0C3QE77</accession>
<keyword evidence="11" id="KW-1015">Disulfide bond</keyword>
<keyword evidence="13" id="KW-0449">Lipoprotein</keyword>
<keyword evidence="9" id="KW-0408">Iron</keyword>
<evidence type="ECO:0000256" key="10">
    <source>
        <dbReference type="ARBA" id="ARBA00023136"/>
    </source>
</evidence>
<evidence type="ECO:0000256" key="4">
    <source>
        <dbReference type="ARBA" id="ARBA00022475"/>
    </source>
</evidence>
<evidence type="ECO:0000259" key="15">
    <source>
        <dbReference type="PROSITE" id="PS52012"/>
    </source>
</evidence>
<dbReference type="SMART" id="SM00747">
    <property type="entry name" value="CFEM"/>
    <property type="match status" value="2"/>
</dbReference>
<evidence type="ECO:0000256" key="12">
    <source>
        <dbReference type="ARBA" id="ARBA00023180"/>
    </source>
</evidence>
<reference evidence="16 17" key="1">
    <citation type="submission" date="2014-04" db="EMBL/GenBank/DDBJ databases">
        <authorList>
            <consortium name="DOE Joint Genome Institute"/>
            <person name="Kuo A."/>
            <person name="Girlanda M."/>
            <person name="Perotto S."/>
            <person name="Kohler A."/>
            <person name="Nagy L.G."/>
            <person name="Floudas D."/>
            <person name="Copeland A."/>
            <person name="Barry K.W."/>
            <person name="Cichocki N."/>
            <person name="Veneault-Fourrey C."/>
            <person name="LaButti K."/>
            <person name="Lindquist E.A."/>
            <person name="Lipzen A."/>
            <person name="Lundell T."/>
            <person name="Morin E."/>
            <person name="Murat C."/>
            <person name="Sun H."/>
            <person name="Tunlid A."/>
            <person name="Henrissat B."/>
            <person name="Grigoriev I.V."/>
            <person name="Hibbett D.S."/>
            <person name="Martin F."/>
            <person name="Nordberg H.P."/>
            <person name="Cantor M.N."/>
            <person name="Hua S.X."/>
        </authorList>
    </citation>
    <scope>NUCLEOTIDE SEQUENCE [LARGE SCALE GENOMIC DNA]</scope>
    <source>
        <strain evidence="16 17">MUT 4182</strain>
    </source>
</reference>
<dbReference type="InterPro" id="IPR008427">
    <property type="entry name" value="Extracellular_membr_CFEM_dom"/>
</dbReference>
<keyword evidence="12" id="KW-0325">Glycoprotein</keyword>
<evidence type="ECO:0000256" key="9">
    <source>
        <dbReference type="ARBA" id="ARBA00023004"/>
    </source>
</evidence>
<name>A0A0C3QE77_9AGAM</name>
<evidence type="ECO:0000256" key="8">
    <source>
        <dbReference type="ARBA" id="ARBA00022729"/>
    </source>
</evidence>
<dbReference type="AlphaFoldDB" id="A0A0C3QE77"/>
<protein>
    <recommendedName>
        <fullName evidence="15">CFEM domain-containing protein</fullName>
    </recommendedName>
</protein>
<sequence>MRFSITTVLFAASLASAYTIAKRQTTVPALSTWFVNVTACAQTCNSNTNPAPCAAADTACECVNTNYVQLLLQCVQTSCSAEDAQAAQAVAVANCQAAGIDLNNPFPACMVTCNQNTVSSTCTDPSNGACYCNDTAWIQAVDTCYQSSCQGQDLTSAQTANAAGCRAFGVDISA</sequence>
<evidence type="ECO:0000256" key="3">
    <source>
        <dbReference type="ARBA" id="ARBA00010031"/>
    </source>
</evidence>
<gene>
    <name evidence="16" type="ORF">M407DRAFT_26478</name>
</gene>
<dbReference type="PROSITE" id="PS52012">
    <property type="entry name" value="CFEM"/>
    <property type="match status" value="1"/>
</dbReference>
<feature type="domain" description="CFEM" evidence="15">
    <location>
        <begin position="12"/>
        <end position="121"/>
    </location>
</feature>
<organism evidence="16 17">
    <name type="scientific">Tulasnella calospora MUT 4182</name>
    <dbReference type="NCBI Taxonomy" id="1051891"/>
    <lineage>
        <taxon>Eukaryota</taxon>
        <taxon>Fungi</taxon>
        <taxon>Dikarya</taxon>
        <taxon>Basidiomycota</taxon>
        <taxon>Agaricomycotina</taxon>
        <taxon>Agaricomycetes</taxon>
        <taxon>Cantharellales</taxon>
        <taxon>Tulasnellaceae</taxon>
        <taxon>Tulasnella</taxon>
    </lineage>
</organism>
<dbReference type="Proteomes" id="UP000054248">
    <property type="component" value="Unassembled WGS sequence"/>
</dbReference>
<dbReference type="HOGENOM" id="CLU_1518957_0_0_1"/>
<keyword evidence="17" id="KW-1185">Reference proteome</keyword>
<dbReference type="InterPro" id="IPR051735">
    <property type="entry name" value="CFEM_domain"/>
</dbReference>